<evidence type="ECO:0000256" key="1">
    <source>
        <dbReference type="SAM" id="Phobius"/>
    </source>
</evidence>
<keyword evidence="1" id="KW-0472">Membrane</keyword>
<dbReference type="AlphaFoldDB" id="A0A0G1RXI5"/>
<gene>
    <name evidence="2" type="ORF">UX85_C0001G0041</name>
</gene>
<dbReference type="EMBL" id="LCNT01000001">
    <property type="protein sequence ID" value="KKU61827.1"/>
    <property type="molecule type" value="Genomic_DNA"/>
</dbReference>
<accession>A0A0G1RXI5</accession>
<reference evidence="2 3" key="1">
    <citation type="journal article" date="2015" name="Nature">
        <title>rRNA introns, odd ribosomes, and small enigmatic genomes across a large radiation of phyla.</title>
        <authorList>
            <person name="Brown C.T."/>
            <person name="Hug L.A."/>
            <person name="Thomas B.C."/>
            <person name="Sharon I."/>
            <person name="Castelle C.J."/>
            <person name="Singh A."/>
            <person name="Wilkins M.J."/>
            <person name="Williams K.H."/>
            <person name="Banfield J.F."/>
        </authorList>
    </citation>
    <scope>NUCLEOTIDE SEQUENCE [LARGE SCALE GENOMIC DNA]</scope>
</reference>
<comment type="caution">
    <text evidence="2">The sequence shown here is derived from an EMBL/GenBank/DDBJ whole genome shotgun (WGS) entry which is preliminary data.</text>
</comment>
<dbReference type="Proteomes" id="UP000033860">
    <property type="component" value="Unassembled WGS sequence"/>
</dbReference>
<feature type="transmembrane region" description="Helical" evidence="1">
    <location>
        <begin position="33"/>
        <end position="52"/>
    </location>
</feature>
<evidence type="ECO:0008006" key="4">
    <source>
        <dbReference type="Google" id="ProtNLM"/>
    </source>
</evidence>
<feature type="transmembrane region" description="Helical" evidence="1">
    <location>
        <begin position="72"/>
        <end position="94"/>
    </location>
</feature>
<keyword evidence="1" id="KW-1133">Transmembrane helix</keyword>
<name>A0A0G1RXI5_9BACT</name>
<protein>
    <recommendedName>
        <fullName evidence="4">DUF1648 domain-containing protein</fullName>
    </recommendedName>
</protein>
<evidence type="ECO:0000313" key="3">
    <source>
        <dbReference type="Proteomes" id="UP000033860"/>
    </source>
</evidence>
<sequence>MSFFSNTGAGFGEVKLQIDTLAADPAAKIGLRIAFLALGVEFLVLALSWSRLPPEVPLWYSRPYGESQLTGAWWLWLLPGVGLFINLVSIRWAGVVVATEKLLAQILVWVGAMTAVMGLAAVSKIVALML</sequence>
<keyword evidence="1" id="KW-0812">Transmembrane</keyword>
<evidence type="ECO:0000313" key="2">
    <source>
        <dbReference type="EMBL" id="KKU61827.1"/>
    </source>
</evidence>
<feature type="transmembrane region" description="Helical" evidence="1">
    <location>
        <begin position="106"/>
        <end position="129"/>
    </location>
</feature>
<proteinExistence type="predicted"/>
<organism evidence="2 3">
    <name type="scientific">Candidatus Beckwithbacteria bacterium GW2011_GWB1_47_15</name>
    <dbReference type="NCBI Taxonomy" id="1618371"/>
    <lineage>
        <taxon>Bacteria</taxon>
        <taxon>Candidatus Beckwithiibacteriota</taxon>
    </lineage>
</organism>